<sequence length="88" mass="9712">MSYNKPTSPPPSYPAQAHDAGPYYQQPQGSAGDYYGGQPQQQGYYPTQQAYGQPQQNQQGYYPQGQPMYYPPQQQGGYPPSTAGILCQ</sequence>
<reference evidence="2" key="2">
    <citation type="journal article" date="2023" name="IMA Fungus">
        <title>Comparative genomic study of the Penicillium genus elucidates a diverse pangenome and 15 lateral gene transfer events.</title>
        <authorList>
            <person name="Petersen C."/>
            <person name="Sorensen T."/>
            <person name="Nielsen M.R."/>
            <person name="Sondergaard T.E."/>
            <person name="Sorensen J.L."/>
            <person name="Fitzpatrick D.A."/>
            <person name="Frisvad J.C."/>
            <person name="Nielsen K.L."/>
        </authorList>
    </citation>
    <scope>NUCLEOTIDE SEQUENCE</scope>
    <source>
        <strain evidence="2">IBT 17660</strain>
    </source>
</reference>
<dbReference type="Proteomes" id="UP001147760">
    <property type="component" value="Unassembled WGS sequence"/>
</dbReference>
<keyword evidence="3" id="KW-1185">Reference proteome</keyword>
<evidence type="ECO:0000313" key="3">
    <source>
        <dbReference type="Proteomes" id="UP001147760"/>
    </source>
</evidence>
<dbReference type="AlphaFoldDB" id="A0A9W9WJU4"/>
<dbReference type="OrthoDB" id="4369363at2759"/>
<proteinExistence type="predicted"/>
<dbReference type="EMBL" id="JAPWDO010000006">
    <property type="protein sequence ID" value="KAJ5466056.1"/>
    <property type="molecule type" value="Genomic_DNA"/>
</dbReference>
<feature type="region of interest" description="Disordered" evidence="1">
    <location>
        <begin position="1"/>
        <end position="88"/>
    </location>
</feature>
<protein>
    <submittedName>
        <fullName evidence="2">Uncharacterized protein</fullName>
    </submittedName>
</protein>
<accession>A0A9W9WJU4</accession>
<gene>
    <name evidence="2" type="ORF">N7530_009843</name>
</gene>
<organism evidence="2 3">
    <name type="scientific">Penicillium desertorum</name>
    <dbReference type="NCBI Taxonomy" id="1303715"/>
    <lineage>
        <taxon>Eukaryota</taxon>
        <taxon>Fungi</taxon>
        <taxon>Dikarya</taxon>
        <taxon>Ascomycota</taxon>
        <taxon>Pezizomycotina</taxon>
        <taxon>Eurotiomycetes</taxon>
        <taxon>Eurotiomycetidae</taxon>
        <taxon>Eurotiales</taxon>
        <taxon>Aspergillaceae</taxon>
        <taxon>Penicillium</taxon>
    </lineage>
</organism>
<reference evidence="2" key="1">
    <citation type="submission" date="2022-12" db="EMBL/GenBank/DDBJ databases">
        <authorList>
            <person name="Petersen C."/>
        </authorList>
    </citation>
    <scope>NUCLEOTIDE SEQUENCE</scope>
    <source>
        <strain evidence="2">IBT 17660</strain>
    </source>
</reference>
<name>A0A9W9WJU4_9EURO</name>
<feature type="compositionally biased region" description="Low complexity" evidence="1">
    <location>
        <begin position="32"/>
        <end position="80"/>
    </location>
</feature>
<comment type="caution">
    <text evidence="2">The sequence shown here is derived from an EMBL/GenBank/DDBJ whole genome shotgun (WGS) entry which is preliminary data.</text>
</comment>
<evidence type="ECO:0000256" key="1">
    <source>
        <dbReference type="SAM" id="MobiDB-lite"/>
    </source>
</evidence>
<evidence type="ECO:0000313" key="2">
    <source>
        <dbReference type="EMBL" id="KAJ5466056.1"/>
    </source>
</evidence>